<dbReference type="GO" id="GO:0034164">
    <property type="term" value="P:negative regulation of toll-like receptor 9 signaling pathway"/>
    <property type="evidence" value="ECO:0007669"/>
    <property type="project" value="TreeGrafter"/>
</dbReference>
<comment type="caution">
    <text evidence="2">The sequence shown here is derived from an EMBL/GenBank/DDBJ whole genome shotgun (WGS) entry which is preliminary data.</text>
</comment>
<evidence type="ECO:0000313" key="2">
    <source>
        <dbReference type="EMBL" id="MPC97696.1"/>
    </source>
</evidence>
<keyword evidence="1" id="KW-1133">Transmembrane helix</keyword>
<evidence type="ECO:0000256" key="1">
    <source>
        <dbReference type="SAM" id="Phobius"/>
    </source>
</evidence>
<organism evidence="2 3">
    <name type="scientific">Portunus trituberculatus</name>
    <name type="common">Swimming crab</name>
    <name type="synonym">Neptunus trituberculatus</name>
    <dbReference type="NCBI Taxonomy" id="210409"/>
    <lineage>
        <taxon>Eukaryota</taxon>
        <taxon>Metazoa</taxon>
        <taxon>Ecdysozoa</taxon>
        <taxon>Arthropoda</taxon>
        <taxon>Crustacea</taxon>
        <taxon>Multicrustacea</taxon>
        <taxon>Malacostraca</taxon>
        <taxon>Eumalacostraca</taxon>
        <taxon>Eucarida</taxon>
        <taxon>Decapoda</taxon>
        <taxon>Pleocyemata</taxon>
        <taxon>Brachyura</taxon>
        <taxon>Eubrachyura</taxon>
        <taxon>Portunoidea</taxon>
        <taxon>Portunidae</taxon>
        <taxon>Portuninae</taxon>
        <taxon>Portunus</taxon>
    </lineage>
</organism>
<sequence>MRPLTELSAVVTSLLRWESPSATLLALLIYLYSVLFGWLLTLVLLLGILKLSFNYLKKRGWTQIFLRRLRRREGGEAVDMAAGEAGLGDKFALVLQVARRVQNQLGAVSNAAEKVKK</sequence>
<keyword evidence="1" id="KW-0472">Membrane</keyword>
<proteinExistence type="predicted"/>
<dbReference type="GO" id="GO:0006915">
    <property type="term" value="P:apoptotic process"/>
    <property type="evidence" value="ECO:0007669"/>
    <property type="project" value="InterPro"/>
</dbReference>
<accession>A0A5B7JTS7</accession>
<keyword evidence="3" id="KW-1185">Reference proteome</keyword>
<dbReference type="EMBL" id="VSRR010111073">
    <property type="protein sequence ID" value="MPC97696.1"/>
    <property type="molecule type" value="Genomic_DNA"/>
</dbReference>
<dbReference type="InterPro" id="IPR037847">
    <property type="entry name" value="GRAMDC4"/>
</dbReference>
<keyword evidence="1" id="KW-0812">Transmembrane</keyword>
<dbReference type="Proteomes" id="UP000324222">
    <property type="component" value="Unassembled WGS sequence"/>
</dbReference>
<dbReference type="PANTHER" id="PTHR37402:SF1">
    <property type="entry name" value="GRAM DOMAIN-CONTAINING PROTEIN 4"/>
    <property type="match status" value="1"/>
</dbReference>
<reference evidence="2 3" key="1">
    <citation type="submission" date="2019-05" db="EMBL/GenBank/DDBJ databases">
        <title>Another draft genome of Portunus trituberculatus and its Hox gene families provides insights of decapod evolution.</title>
        <authorList>
            <person name="Jeong J.-H."/>
            <person name="Song I."/>
            <person name="Kim S."/>
            <person name="Choi T."/>
            <person name="Kim D."/>
            <person name="Ryu S."/>
            <person name="Kim W."/>
        </authorList>
    </citation>
    <scope>NUCLEOTIDE SEQUENCE [LARGE SCALE GENOMIC DNA]</scope>
    <source>
        <tissue evidence="2">Muscle</tissue>
    </source>
</reference>
<dbReference type="PANTHER" id="PTHR37402">
    <property type="entry name" value="GRAM DOMAIN-CONTAINING PROTEIN 4"/>
    <property type="match status" value="1"/>
</dbReference>
<feature type="transmembrane region" description="Helical" evidence="1">
    <location>
        <begin position="24"/>
        <end position="49"/>
    </location>
</feature>
<name>A0A5B7JTS7_PORTR</name>
<protein>
    <submittedName>
        <fullName evidence="2">GRAM domain-containing protein 4</fullName>
    </submittedName>
</protein>
<dbReference type="OrthoDB" id="1708389at2759"/>
<gene>
    <name evidence="2" type="primary">gramd4_0</name>
    <name evidence="2" type="ORF">E2C01_093022</name>
</gene>
<dbReference type="AlphaFoldDB" id="A0A5B7JTS7"/>
<evidence type="ECO:0000313" key="3">
    <source>
        <dbReference type="Proteomes" id="UP000324222"/>
    </source>
</evidence>